<gene>
    <name evidence="19" type="ORF">ISF26_07080</name>
</gene>
<dbReference type="Gene3D" id="3.10.560.10">
    <property type="entry name" value="Outer membrane lipoprotein wza domain like"/>
    <property type="match status" value="2"/>
</dbReference>
<dbReference type="InterPro" id="IPR019554">
    <property type="entry name" value="Soluble_ligand-bd"/>
</dbReference>
<evidence type="ECO:0000256" key="2">
    <source>
        <dbReference type="ARBA" id="ARBA00009450"/>
    </source>
</evidence>
<dbReference type="Proteomes" id="UP001054846">
    <property type="component" value="Chromosome"/>
</dbReference>
<evidence type="ECO:0000256" key="14">
    <source>
        <dbReference type="ARBA" id="ARBA00023288"/>
    </source>
</evidence>
<keyword evidence="20" id="KW-1185">Reference proteome</keyword>
<reference evidence="19 20" key="1">
    <citation type="journal article" date="2021" name="Genome Biol. Evol.">
        <title>Complete Genome Sequencing of a Novel Gloeobacter Species from a Waterfall Cave in Mexico.</title>
        <authorList>
            <person name="Saw J.H."/>
            <person name="Cardona T."/>
            <person name="Montejano G."/>
        </authorList>
    </citation>
    <scope>NUCLEOTIDE SEQUENCE [LARGE SCALE GENOMIC DNA]</scope>
    <source>
        <strain evidence="19">MG652769</strain>
    </source>
</reference>
<accession>A0ABY3PQT7</accession>
<dbReference type="Pfam" id="PF02563">
    <property type="entry name" value="Poly_export"/>
    <property type="match status" value="1"/>
</dbReference>
<evidence type="ECO:0000256" key="11">
    <source>
        <dbReference type="ARBA" id="ARBA00023136"/>
    </source>
</evidence>
<feature type="domain" description="Soluble ligand binding" evidence="17">
    <location>
        <begin position="245"/>
        <end position="295"/>
    </location>
</feature>
<evidence type="ECO:0000259" key="17">
    <source>
        <dbReference type="Pfam" id="PF10531"/>
    </source>
</evidence>
<comment type="similarity">
    <text evidence="2">Belongs to the BexD/CtrA/VexA family.</text>
</comment>
<evidence type="ECO:0000256" key="3">
    <source>
        <dbReference type="ARBA" id="ARBA00022448"/>
    </source>
</evidence>
<organism evidence="19 20">
    <name type="scientific">Gloeobacter morelensis MG652769</name>
    <dbReference type="NCBI Taxonomy" id="2781736"/>
    <lineage>
        <taxon>Bacteria</taxon>
        <taxon>Bacillati</taxon>
        <taxon>Cyanobacteriota</taxon>
        <taxon>Cyanophyceae</taxon>
        <taxon>Gloeobacterales</taxon>
        <taxon>Gloeobacteraceae</taxon>
        <taxon>Gloeobacter</taxon>
        <taxon>Gloeobacter morelensis</taxon>
    </lineage>
</organism>
<dbReference type="EMBL" id="CP063845">
    <property type="protein sequence ID" value="UFP95974.1"/>
    <property type="molecule type" value="Genomic_DNA"/>
</dbReference>
<feature type="domain" description="SLBB" evidence="18">
    <location>
        <begin position="155"/>
        <end position="219"/>
    </location>
</feature>
<name>A0ABY3PQT7_9CYAN</name>
<protein>
    <submittedName>
        <fullName evidence="19">SLBB domain-containing protein</fullName>
    </submittedName>
</protein>
<feature type="signal peptide" evidence="15">
    <location>
        <begin position="1"/>
        <end position="27"/>
    </location>
</feature>
<dbReference type="InterPro" id="IPR049712">
    <property type="entry name" value="Poly_export"/>
</dbReference>
<dbReference type="Pfam" id="PF22461">
    <property type="entry name" value="SLBB_2"/>
    <property type="match status" value="1"/>
</dbReference>
<dbReference type="InterPro" id="IPR003715">
    <property type="entry name" value="Poly_export_N"/>
</dbReference>
<evidence type="ECO:0000256" key="5">
    <source>
        <dbReference type="ARBA" id="ARBA00022597"/>
    </source>
</evidence>
<evidence type="ECO:0000313" key="20">
    <source>
        <dbReference type="Proteomes" id="UP001054846"/>
    </source>
</evidence>
<evidence type="ECO:0000259" key="16">
    <source>
        <dbReference type="Pfam" id="PF02563"/>
    </source>
</evidence>
<dbReference type="RefSeq" id="WP_230843213.1">
    <property type="nucleotide sequence ID" value="NZ_CP063845.1"/>
</dbReference>
<dbReference type="PANTHER" id="PTHR33619:SF3">
    <property type="entry name" value="POLYSACCHARIDE EXPORT PROTEIN GFCE-RELATED"/>
    <property type="match status" value="1"/>
</dbReference>
<evidence type="ECO:0000256" key="15">
    <source>
        <dbReference type="SAM" id="SignalP"/>
    </source>
</evidence>
<keyword evidence="12" id="KW-0564">Palmitate</keyword>
<evidence type="ECO:0000256" key="13">
    <source>
        <dbReference type="ARBA" id="ARBA00023237"/>
    </source>
</evidence>
<keyword evidence="5" id="KW-0762">Sugar transport</keyword>
<sequence length="357" mass="38025">MTSKTVSLFSVLLASLLLFQAACPAQTTPTLSGGRSFNLEATTTDYAIGPGDGLQINFFNVPELSGARTVLPDGTLSMPLLGSVRGEGLTADQLTDKLAELYRPYLVKTRISVTIERPRPVTITVSGEVYRPGAYTSQPVQTLAATGGVPSVVTNRINVSSVLAQAGGVTERADVRNVTFIRQMPNGQTARRSLDLWALIQNGDVSQNPVLQDGDALVVAEAGTPNLKEYGHIASSNLSPESIEVQVVGEVQRPGAVKLRGSSPLIAALQGAGGLTNLADPTRVELLRINRDGSVSHRLIDAKVEQALDEQKNPPLRDRDMLIVRRSFGGEVVTGISTVLGPITQLSNILLLFRALR</sequence>
<keyword evidence="9" id="KW-0406">Ion transport</keyword>
<keyword evidence="8" id="KW-0625">Polysaccharide transport</keyword>
<dbReference type="Gene3D" id="3.30.1950.10">
    <property type="entry name" value="wza like domain"/>
    <property type="match status" value="1"/>
</dbReference>
<dbReference type="Pfam" id="PF10531">
    <property type="entry name" value="SLBB"/>
    <property type="match status" value="1"/>
</dbReference>
<keyword evidence="13" id="KW-0998">Cell outer membrane</keyword>
<evidence type="ECO:0000256" key="8">
    <source>
        <dbReference type="ARBA" id="ARBA00023047"/>
    </source>
</evidence>
<evidence type="ECO:0000256" key="7">
    <source>
        <dbReference type="ARBA" id="ARBA00022729"/>
    </source>
</evidence>
<comment type="subcellular location">
    <subcellularLocation>
        <location evidence="1">Cell outer membrane</location>
        <topology evidence="1">Multi-pass membrane protein</topology>
    </subcellularLocation>
</comment>
<keyword evidence="14" id="KW-0449">Lipoprotein</keyword>
<evidence type="ECO:0000256" key="4">
    <source>
        <dbReference type="ARBA" id="ARBA00022452"/>
    </source>
</evidence>
<dbReference type="PANTHER" id="PTHR33619">
    <property type="entry name" value="POLYSACCHARIDE EXPORT PROTEIN GFCE-RELATED"/>
    <property type="match status" value="1"/>
</dbReference>
<evidence type="ECO:0000313" key="19">
    <source>
        <dbReference type="EMBL" id="UFP95974.1"/>
    </source>
</evidence>
<dbReference type="InterPro" id="IPR054765">
    <property type="entry name" value="SLBB_dom"/>
</dbReference>
<keyword evidence="11" id="KW-0472">Membrane</keyword>
<evidence type="ECO:0000256" key="6">
    <source>
        <dbReference type="ARBA" id="ARBA00022692"/>
    </source>
</evidence>
<keyword evidence="3" id="KW-0813">Transport</keyword>
<keyword evidence="6" id="KW-0812">Transmembrane</keyword>
<evidence type="ECO:0000259" key="18">
    <source>
        <dbReference type="Pfam" id="PF22461"/>
    </source>
</evidence>
<proteinExistence type="inferred from homology"/>
<evidence type="ECO:0000256" key="9">
    <source>
        <dbReference type="ARBA" id="ARBA00023065"/>
    </source>
</evidence>
<keyword evidence="10" id="KW-0626">Porin</keyword>
<evidence type="ECO:0000256" key="10">
    <source>
        <dbReference type="ARBA" id="ARBA00023114"/>
    </source>
</evidence>
<feature type="domain" description="Polysaccharide export protein N-terminal" evidence="16">
    <location>
        <begin position="41"/>
        <end position="115"/>
    </location>
</feature>
<feature type="chain" id="PRO_5047547497" evidence="15">
    <location>
        <begin position="28"/>
        <end position="357"/>
    </location>
</feature>
<keyword evidence="7 15" id="KW-0732">Signal</keyword>
<keyword evidence="4" id="KW-1134">Transmembrane beta strand</keyword>
<evidence type="ECO:0000256" key="1">
    <source>
        <dbReference type="ARBA" id="ARBA00004571"/>
    </source>
</evidence>
<evidence type="ECO:0000256" key="12">
    <source>
        <dbReference type="ARBA" id="ARBA00023139"/>
    </source>
</evidence>